<dbReference type="FunFam" id="3.90.820.10:FF:000002">
    <property type="entry name" value="MbtH family protein"/>
    <property type="match status" value="1"/>
</dbReference>
<dbReference type="Pfam" id="PF03621">
    <property type="entry name" value="MbtH"/>
    <property type="match status" value="1"/>
</dbReference>
<dbReference type="SUPFAM" id="SSF160582">
    <property type="entry name" value="MbtH-like"/>
    <property type="match status" value="1"/>
</dbReference>
<dbReference type="SMART" id="SM00923">
    <property type="entry name" value="MbtH"/>
    <property type="match status" value="1"/>
</dbReference>
<proteinExistence type="predicted"/>
<evidence type="ECO:0000259" key="3">
    <source>
        <dbReference type="SMART" id="SM00923"/>
    </source>
</evidence>
<feature type="domain" description="MbtH-like" evidence="3">
    <location>
        <begin position="4"/>
        <end position="54"/>
    </location>
</feature>
<reference evidence="4 5" key="1">
    <citation type="submission" date="2018-07" db="EMBL/GenBank/DDBJ databases">
        <title>Genomic Encyclopedia of Type Strains, Phase IV (KMG-IV): sequencing the most valuable type-strain genomes for metagenomic binning, comparative biology and taxonomic classification.</title>
        <authorList>
            <person name="Goeker M."/>
        </authorList>
    </citation>
    <scope>NUCLEOTIDE SEQUENCE [LARGE SCALE GENOMIC DNA]</scope>
    <source>
        <strain evidence="4 5">DSM 44290</strain>
    </source>
</reference>
<organism evidence="4 5">
    <name type="scientific">Nocardia pseudobrasiliensis</name>
    <dbReference type="NCBI Taxonomy" id="45979"/>
    <lineage>
        <taxon>Bacteria</taxon>
        <taxon>Bacillati</taxon>
        <taxon>Actinomycetota</taxon>
        <taxon>Actinomycetes</taxon>
        <taxon>Mycobacteriales</taxon>
        <taxon>Nocardiaceae</taxon>
        <taxon>Nocardia</taxon>
    </lineage>
</organism>
<dbReference type="STRING" id="1210086.GCA_001613105_03311"/>
<dbReference type="InterPro" id="IPR037407">
    <property type="entry name" value="MLP_fam"/>
</dbReference>
<dbReference type="AlphaFoldDB" id="A0A370I2L8"/>
<gene>
    <name evidence="4" type="ORF">DFR76_107365</name>
</gene>
<accession>A0A370I2L8</accession>
<dbReference type="GO" id="GO:0019290">
    <property type="term" value="P:siderophore biosynthetic process"/>
    <property type="evidence" value="ECO:0007669"/>
    <property type="project" value="TreeGrafter"/>
</dbReference>
<dbReference type="RefSeq" id="WP_067998497.1">
    <property type="nucleotide sequence ID" value="NZ_QQBC01000007.1"/>
</dbReference>
<evidence type="ECO:0000256" key="2">
    <source>
        <dbReference type="ARBA" id="ARBA00072114"/>
    </source>
</evidence>
<dbReference type="GO" id="GO:0005829">
    <property type="term" value="C:cytosol"/>
    <property type="evidence" value="ECO:0007669"/>
    <property type="project" value="TreeGrafter"/>
</dbReference>
<dbReference type="Gene3D" id="3.90.820.10">
    <property type="entry name" value="Structural Genomics, Unknown Function 30-nov-00 1gh9 Mol_id"/>
    <property type="match status" value="1"/>
</dbReference>
<evidence type="ECO:0000313" key="5">
    <source>
        <dbReference type="Proteomes" id="UP000254869"/>
    </source>
</evidence>
<evidence type="ECO:0000313" key="4">
    <source>
        <dbReference type="EMBL" id="RDI64987.1"/>
    </source>
</evidence>
<dbReference type="PANTHER" id="PTHR38444:SF1">
    <property type="entry name" value="ENTEROBACTIN BIOSYNTHESIS PROTEIN YBDZ"/>
    <property type="match status" value="1"/>
</dbReference>
<comment type="function">
    <text evidence="1">Could be involved in mycobactin synthesis.</text>
</comment>
<dbReference type="InterPro" id="IPR038020">
    <property type="entry name" value="MbtH-like_sf"/>
</dbReference>
<dbReference type="PANTHER" id="PTHR38444">
    <property type="entry name" value="ENTEROBACTIN BIOSYNTHESIS PROTEIN YBDZ"/>
    <property type="match status" value="1"/>
</dbReference>
<dbReference type="EMBL" id="QQBC01000007">
    <property type="protein sequence ID" value="RDI64987.1"/>
    <property type="molecule type" value="Genomic_DNA"/>
</dbReference>
<evidence type="ECO:0000256" key="1">
    <source>
        <dbReference type="ARBA" id="ARBA00057165"/>
    </source>
</evidence>
<dbReference type="InterPro" id="IPR005153">
    <property type="entry name" value="MbtH-like_dom"/>
</dbReference>
<protein>
    <recommendedName>
        <fullName evidence="2">Protein MbtH</fullName>
    </recommendedName>
</protein>
<dbReference type="Proteomes" id="UP000254869">
    <property type="component" value="Unassembled WGS sequence"/>
</dbReference>
<comment type="caution">
    <text evidence="4">The sequence shown here is derived from an EMBL/GenBank/DDBJ whole genome shotgun (WGS) entry which is preliminary data.</text>
</comment>
<keyword evidence="5" id="KW-1185">Reference proteome</keyword>
<name>A0A370I2L8_9NOCA</name>
<sequence>MSTNPFDDENGSFYVLVNHEDQHSLWPAFAEVPAGWRIVFGEAGRQQCLDYVETNWTDLRPRSLRESMDTADRS</sequence>